<sequence>MPAKENLEAVRLHWVPKILNTDQGSQFTSEAFSEAVIIEAESKLSMDGKGRAIENVFIERLWQSVKYEYLYL</sequence>
<dbReference type="AlphaFoldDB" id="A0A7C5HIU1"/>
<dbReference type="GO" id="GO:0003676">
    <property type="term" value="F:nucleic acid binding"/>
    <property type="evidence" value="ECO:0007669"/>
    <property type="project" value="InterPro"/>
</dbReference>
<gene>
    <name evidence="1" type="ORF">ENL07_10285</name>
</gene>
<dbReference type="InterPro" id="IPR012337">
    <property type="entry name" value="RNaseH-like_sf"/>
</dbReference>
<dbReference type="Gene3D" id="3.30.420.10">
    <property type="entry name" value="Ribonuclease H-like superfamily/Ribonuclease H"/>
    <property type="match status" value="1"/>
</dbReference>
<reference evidence="1" key="1">
    <citation type="journal article" date="2020" name="mSystems">
        <title>Genome- and Community-Level Interaction Insights into Carbon Utilization and Element Cycling Functions of Hydrothermarchaeota in Hydrothermal Sediment.</title>
        <authorList>
            <person name="Zhou Z."/>
            <person name="Liu Y."/>
            <person name="Xu W."/>
            <person name="Pan J."/>
            <person name="Luo Z.H."/>
            <person name="Li M."/>
        </authorList>
    </citation>
    <scope>NUCLEOTIDE SEQUENCE [LARGE SCALE GENOMIC DNA]</scope>
    <source>
        <strain evidence="1">HyVt-633</strain>
    </source>
</reference>
<dbReference type="Proteomes" id="UP000886058">
    <property type="component" value="Unassembled WGS sequence"/>
</dbReference>
<organism evidence="1">
    <name type="scientific">Chlorobaculum parvum</name>
    <dbReference type="NCBI Taxonomy" id="274539"/>
    <lineage>
        <taxon>Bacteria</taxon>
        <taxon>Pseudomonadati</taxon>
        <taxon>Chlorobiota</taxon>
        <taxon>Chlorobiia</taxon>
        <taxon>Chlorobiales</taxon>
        <taxon>Chlorobiaceae</taxon>
        <taxon>Chlorobaculum</taxon>
    </lineage>
</organism>
<accession>A0A7C5HIU1</accession>
<comment type="caution">
    <text evidence="1">The sequence shown here is derived from an EMBL/GenBank/DDBJ whole genome shotgun (WGS) entry which is preliminary data.</text>
</comment>
<protein>
    <recommendedName>
        <fullName evidence="2">Transposase</fullName>
    </recommendedName>
</protein>
<dbReference type="InterPro" id="IPR036397">
    <property type="entry name" value="RNaseH_sf"/>
</dbReference>
<name>A0A7C5HIU1_9CHLB</name>
<evidence type="ECO:0008006" key="2">
    <source>
        <dbReference type="Google" id="ProtNLM"/>
    </source>
</evidence>
<evidence type="ECO:0000313" key="1">
    <source>
        <dbReference type="EMBL" id="HHE32983.1"/>
    </source>
</evidence>
<dbReference type="SUPFAM" id="SSF53098">
    <property type="entry name" value="Ribonuclease H-like"/>
    <property type="match status" value="1"/>
</dbReference>
<proteinExistence type="predicted"/>
<dbReference type="EMBL" id="DRSQ01000223">
    <property type="protein sequence ID" value="HHE32983.1"/>
    <property type="molecule type" value="Genomic_DNA"/>
</dbReference>